<organism evidence="1 2">
    <name type="scientific">Aromia moschata</name>
    <dbReference type="NCBI Taxonomy" id="1265417"/>
    <lineage>
        <taxon>Eukaryota</taxon>
        <taxon>Metazoa</taxon>
        <taxon>Ecdysozoa</taxon>
        <taxon>Arthropoda</taxon>
        <taxon>Hexapoda</taxon>
        <taxon>Insecta</taxon>
        <taxon>Pterygota</taxon>
        <taxon>Neoptera</taxon>
        <taxon>Endopterygota</taxon>
        <taxon>Coleoptera</taxon>
        <taxon>Polyphaga</taxon>
        <taxon>Cucujiformia</taxon>
        <taxon>Chrysomeloidea</taxon>
        <taxon>Cerambycidae</taxon>
        <taxon>Cerambycinae</taxon>
        <taxon>Callichromatini</taxon>
        <taxon>Aromia</taxon>
    </lineage>
</organism>
<gene>
    <name evidence="1" type="ORF">NQ318_004086</name>
</gene>
<reference evidence="1" key="1">
    <citation type="journal article" date="2023" name="Insect Mol. Biol.">
        <title>Genome sequencing provides insights into the evolution of gene families encoding plant cell wall-degrading enzymes in longhorned beetles.</title>
        <authorList>
            <person name="Shin N.R."/>
            <person name="Okamura Y."/>
            <person name="Kirsch R."/>
            <person name="Pauchet Y."/>
        </authorList>
    </citation>
    <scope>NUCLEOTIDE SEQUENCE</scope>
    <source>
        <strain evidence="1">AMC_N1</strain>
    </source>
</reference>
<accession>A0AAV8X5C8</accession>
<sequence>MYNYIYSYDVKKLLFTVWILAKQESFLSVGIDSNFFKKYRSSSIMFFTRLIAGQVNNITVWPNRSERQRIE</sequence>
<proteinExistence type="predicted"/>
<dbReference type="Proteomes" id="UP001162162">
    <property type="component" value="Unassembled WGS sequence"/>
</dbReference>
<evidence type="ECO:0000313" key="2">
    <source>
        <dbReference type="Proteomes" id="UP001162162"/>
    </source>
</evidence>
<dbReference type="EMBL" id="JAPWTK010001156">
    <property type="protein sequence ID" value="KAJ8933813.1"/>
    <property type="molecule type" value="Genomic_DNA"/>
</dbReference>
<dbReference type="AlphaFoldDB" id="A0AAV8X5C8"/>
<protein>
    <recommendedName>
        <fullName evidence="3">Ribosomal protein L23</fullName>
    </recommendedName>
</protein>
<name>A0AAV8X5C8_9CUCU</name>
<keyword evidence="2" id="KW-1185">Reference proteome</keyword>
<evidence type="ECO:0000313" key="1">
    <source>
        <dbReference type="EMBL" id="KAJ8933813.1"/>
    </source>
</evidence>
<comment type="caution">
    <text evidence="1">The sequence shown here is derived from an EMBL/GenBank/DDBJ whole genome shotgun (WGS) entry which is preliminary data.</text>
</comment>
<evidence type="ECO:0008006" key="3">
    <source>
        <dbReference type="Google" id="ProtNLM"/>
    </source>
</evidence>